<evidence type="ECO:0000256" key="6">
    <source>
        <dbReference type="SAM" id="MobiDB-lite"/>
    </source>
</evidence>
<protein>
    <submittedName>
        <fullName evidence="9">Uncharacterized protein LOC101854438</fullName>
    </submittedName>
</protein>
<evidence type="ECO:0000256" key="2">
    <source>
        <dbReference type="ARBA" id="ARBA00022692"/>
    </source>
</evidence>
<evidence type="ECO:0000256" key="5">
    <source>
        <dbReference type="ARBA" id="ARBA00093776"/>
    </source>
</evidence>
<feature type="transmembrane region" description="Helical" evidence="7">
    <location>
        <begin position="143"/>
        <end position="162"/>
    </location>
</feature>
<dbReference type="Proteomes" id="UP000694888">
    <property type="component" value="Unplaced"/>
</dbReference>
<dbReference type="RefSeq" id="XP_012942678.1">
    <property type="nucleotide sequence ID" value="XM_013087224.1"/>
</dbReference>
<feature type="transmembrane region" description="Helical" evidence="7">
    <location>
        <begin position="252"/>
        <end position="272"/>
    </location>
</feature>
<name>A0ABM1A862_APLCA</name>
<dbReference type="GeneID" id="101854438"/>
<evidence type="ECO:0000256" key="1">
    <source>
        <dbReference type="ARBA" id="ARBA00004141"/>
    </source>
</evidence>
<evidence type="ECO:0000313" key="8">
    <source>
        <dbReference type="Proteomes" id="UP000694888"/>
    </source>
</evidence>
<keyword evidence="4 7" id="KW-0472">Membrane</keyword>
<comment type="similarity">
    <text evidence="5">Belongs to the TMEM179 family.</text>
</comment>
<evidence type="ECO:0000256" key="7">
    <source>
        <dbReference type="SAM" id="Phobius"/>
    </source>
</evidence>
<organism evidence="8 9">
    <name type="scientific">Aplysia californica</name>
    <name type="common">California sea hare</name>
    <dbReference type="NCBI Taxonomy" id="6500"/>
    <lineage>
        <taxon>Eukaryota</taxon>
        <taxon>Metazoa</taxon>
        <taxon>Spiralia</taxon>
        <taxon>Lophotrochozoa</taxon>
        <taxon>Mollusca</taxon>
        <taxon>Gastropoda</taxon>
        <taxon>Heterobranchia</taxon>
        <taxon>Euthyneura</taxon>
        <taxon>Tectipleura</taxon>
        <taxon>Aplysiida</taxon>
        <taxon>Aplysioidea</taxon>
        <taxon>Aplysiidae</taxon>
        <taxon>Aplysia</taxon>
    </lineage>
</organism>
<feature type="transmembrane region" description="Helical" evidence="7">
    <location>
        <begin position="220"/>
        <end position="240"/>
    </location>
</feature>
<feature type="transmembrane region" description="Helical" evidence="7">
    <location>
        <begin position="330"/>
        <end position="357"/>
    </location>
</feature>
<evidence type="ECO:0000313" key="9">
    <source>
        <dbReference type="RefSeq" id="XP_012942678.1"/>
    </source>
</evidence>
<keyword evidence="3 7" id="KW-1133">Transmembrane helix</keyword>
<gene>
    <name evidence="9" type="primary">LOC101854438</name>
</gene>
<dbReference type="Pfam" id="PF26158">
    <property type="entry name" value="Claudin_TMEM179-179B"/>
    <property type="match status" value="1"/>
</dbReference>
<feature type="region of interest" description="Disordered" evidence="6">
    <location>
        <begin position="19"/>
        <end position="44"/>
    </location>
</feature>
<evidence type="ECO:0000256" key="3">
    <source>
        <dbReference type="ARBA" id="ARBA00022989"/>
    </source>
</evidence>
<sequence>MKNVLSQPMTLPVRLGLFSDQTPGRAESDNIRRQQRQSQSQRVNDFRQFRKAHNERITGNSGQTSKSKSWVEARMRDIPSGLYRSQTSLHTEVAMPDMKTLSDKREAQLVRTMRMLPRSLPGTTGHPVPYAFDMSDLPHIDHLRSLIVVMCGFSFFIAPFVYMPLGNIQATYGQKCFLFAELHIRVAEFPLHNSSNPEQTPALQIDHLKSRWGPDVVCDYTTFTAVSVAIFSVIIGWSALQIWPPIMSVGKGGALAVVYTVLSMASFAANFLSSRYIRFGFRATCNSLHMEHGGVATCHRFLYNLDIVPGVSGYTDNIYSLENVMVLVKAASWCLTGLAGFEILLSVYTFGVIWYYCYYDPMLVYEIPVLAVATPADSTGDTTSLGATPQ</sequence>
<keyword evidence="2 7" id="KW-0812">Transmembrane</keyword>
<dbReference type="InterPro" id="IPR059010">
    <property type="entry name" value="TMEM179-179B"/>
</dbReference>
<reference evidence="9" key="1">
    <citation type="submission" date="2025-08" db="UniProtKB">
        <authorList>
            <consortium name="RefSeq"/>
        </authorList>
    </citation>
    <scope>IDENTIFICATION</scope>
</reference>
<keyword evidence="8" id="KW-1185">Reference proteome</keyword>
<comment type="subcellular location">
    <subcellularLocation>
        <location evidence="1">Membrane</location>
        <topology evidence="1">Multi-pass membrane protein</topology>
    </subcellularLocation>
</comment>
<proteinExistence type="inferred from homology"/>
<evidence type="ECO:0000256" key="4">
    <source>
        <dbReference type="ARBA" id="ARBA00023136"/>
    </source>
</evidence>
<accession>A0ABM1A862</accession>